<reference evidence="2 3" key="1">
    <citation type="submission" date="2024-05" db="EMBL/GenBank/DDBJ databases">
        <authorList>
            <consortium name="Candidatus Magnetaquicoccaceae bacterium FCR-1 genome sequencing consortium"/>
            <person name="Shimoshige H."/>
            <person name="Shimamura S."/>
            <person name="Taoka A."/>
            <person name="Kobayashi H."/>
            <person name="Maekawa T."/>
        </authorList>
    </citation>
    <scope>NUCLEOTIDE SEQUENCE [LARGE SCALE GENOMIC DNA]</scope>
    <source>
        <strain evidence="2 3">FCR-1</strain>
    </source>
</reference>
<dbReference type="Proteomes" id="UP001628193">
    <property type="component" value="Unassembled WGS sequence"/>
</dbReference>
<sequence>MMESLELILKEDLPGSLEEIAEVIGREGALQLVHACGGTRIFVPRKLRVQHKLVTLLGFEQARKLSSHFGGETLTVVRAAELLRRRRNREIIRRYDAGDGVRQLARENALTERQIYAILSTSM</sequence>
<keyword evidence="3" id="KW-1185">Reference proteome</keyword>
<proteinExistence type="predicted"/>
<dbReference type="Gene3D" id="1.10.10.60">
    <property type="entry name" value="Homeodomain-like"/>
    <property type="match status" value="1"/>
</dbReference>
<evidence type="ECO:0000313" key="2">
    <source>
        <dbReference type="EMBL" id="GAB0055728.1"/>
    </source>
</evidence>
<evidence type="ECO:0000259" key="1">
    <source>
        <dbReference type="Pfam" id="PF08765"/>
    </source>
</evidence>
<organism evidence="2 3">
    <name type="scientific">Candidatus Magnetaquiglobus chichijimensis</name>
    <dbReference type="NCBI Taxonomy" id="3141448"/>
    <lineage>
        <taxon>Bacteria</taxon>
        <taxon>Pseudomonadati</taxon>
        <taxon>Pseudomonadota</taxon>
        <taxon>Magnetococcia</taxon>
        <taxon>Magnetococcales</taxon>
        <taxon>Candidatus Magnetaquicoccaceae</taxon>
        <taxon>Candidatus Magnetaquiglobus</taxon>
    </lineage>
</organism>
<comment type="caution">
    <text evidence="2">The sequence shown here is derived from an EMBL/GenBank/DDBJ whole genome shotgun (WGS) entry which is preliminary data.</text>
</comment>
<dbReference type="InterPro" id="IPR009057">
    <property type="entry name" value="Homeodomain-like_sf"/>
</dbReference>
<dbReference type="EMBL" id="BAAFGK010000001">
    <property type="protein sequence ID" value="GAB0055728.1"/>
    <property type="molecule type" value="Genomic_DNA"/>
</dbReference>
<dbReference type="SUPFAM" id="SSF46689">
    <property type="entry name" value="Homeodomain-like"/>
    <property type="match status" value="1"/>
</dbReference>
<gene>
    <name evidence="2" type="ORF">SIID45300_00023</name>
</gene>
<accession>A0ABQ0C4B6</accession>
<reference evidence="2 3" key="2">
    <citation type="submission" date="2024-09" db="EMBL/GenBank/DDBJ databases">
        <title>Draft genome sequence of Candidatus Magnetaquicoccaceae bacterium FCR-1.</title>
        <authorList>
            <person name="Shimoshige H."/>
            <person name="Shimamura S."/>
            <person name="Taoka A."/>
            <person name="Kobayashi H."/>
            <person name="Maekawa T."/>
        </authorList>
    </citation>
    <scope>NUCLEOTIDE SEQUENCE [LARGE SCALE GENOMIC DNA]</scope>
    <source>
        <strain evidence="2 3">FCR-1</strain>
    </source>
</reference>
<dbReference type="InterPro" id="IPR014875">
    <property type="entry name" value="Mor_transcription_activator"/>
</dbReference>
<dbReference type="RefSeq" id="WP_420903442.1">
    <property type="nucleotide sequence ID" value="NZ_BAAFGK010000001.1"/>
</dbReference>
<protein>
    <recommendedName>
        <fullName evidence="1">Mor transcription activator domain-containing protein</fullName>
    </recommendedName>
</protein>
<name>A0ABQ0C4B6_9PROT</name>
<evidence type="ECO:0000313" key="3">
    <source>
        <dbReference type="Proteomes" id="UP001628193"/>
    </source>
</evidence>
<dbReference type="Pfam" id="PF08765">
    <property type="entry name" value="Mor"/>
    <property type="match status" value="1"/>
</dbReference>
<feature type="domain" description="Mor transcription activator" evidence="1">
    <location>
        <begin position="48"/>
        <end position="119"/>
    </location>
</feature>